<evidence type="ECO:0000313" key="4">
    <source>
        <dbReference type="Proteomes" id="UP000001219"/>
    </source>
</evidence>
<sequence>MLTLALAATLVGFVLLILGLITGQVWLAVACIVICLIGLAFLLIDVIGSGRRGNSRSIEDLVPGADDADAEHAAEPVTDRVDAPTEHLAAPGGGNGVPDEHTSGPRTTDGHTTTTDSGRHSAVSPDTPPEQAREGGLEDYLRSVGGSETPARPQPDTAPYRTPAPPTPGNTGGWRSGDQPVPSPQRPFEQGPSEQGPGRYGPGGYQARPYPQPGSDPRPGSDPQRGEDPRGGRTPEPGARPTEPERPKPTFDPLDPNWRPPLD</sequence>
<keyword evidence="2" id="KW-1133">Transmembrane helix</keyword>
<feature type="compositionally biased region" description="Basic and acidic residues" evidence="1">
    <location>
        <begin position="131"/>
        <end position="141"/>
    </location>
</feature>
<proteinExistence type="predicted"/>
<dbReference type="Proteomes" id="UP000001219">
    <property type="component" value="Chromosome"/>
</dbReference>
<reference evidence="4" key="1">
    <citation type="submission" date="2009-10" db="EMBL/GenBank/DDBJ databases">
        <title>The complete chromosome of Gordonia bronchialis DSM 43247.</title>
        <authorList>
            <consortium name="US DOE Joint Genome Institute (JGI-PGF)"/>
            <person name="Lucas S."/>
            <person name="Copeland A."/>
            <person name="Lapidus A."/>
            <person name="Glavina del Rio T."/>
            <person name="Dalin E."/>
            <person name="Tice H."/>
            <person name="Bruce D."/>
            <person name="Goodwin L."/>
            <person name="Pitluck S."/>
            <person name="Kyrpides N."/>
            <person name="Mavromatis K."/>
            <person name="Ivanova N."/>
            <person name="Ovchinnikova G."/>
            <person name="Saunders E."/>
            <person name="Brettin T."/>
            <person name="Detter J.C."/>
            <person name="Han C."/>
            <person name="Larimer F."/>
            <person name="Land M."/>
            <person name="Hauser L."/>
            <person name="Markowitz V."/>
            <person name="Cheng J.-F."/>
            <person name="Hugenholtz P."/>
            <person name="Woyke T."/>
            <person name="Wu D."/>
            <person name="Jando M."/>
            <person name="Schneider S."/>
            <person name="Goeker M."/>
            <person name="Klenk H.-P."/>
            <person name="Eisen J.A."/>
        </authorList>
    </citation>
    <scope>NUCLEOTIDE SEQUENCE [LARGE SCALE GENOMIC DNA]</scope>
    <source>
        <strain evidence="4">ATCC 25592 / DSM 43247 / BCRC 13721 / JCM 3198 / KCTC 3076 / NBRC 16047 / NCTC 10667</strain>
    </source>
</reference>
<dbReference type="HOGENOM" id="CLU_1056741_0_0_11"/>
<reference evidence="3 4" key="2">
    <citation type="journal article" date="2010" name="Stand. Genomic Sci.">
        <title>Complete genome sequence of Gordonia bronchialis type strain (3410).</title>
        <authorList>
            <person name="Ivanova N."/>
            <person name="Sikorski J."/>
            <person name="Jando M."/>
            <person name="Lapidus A."/>
            <person name="Nolan M."/>
            <person name="Lucas S."/>
            <person name="Del Rio T.G."/>
            <person name="Tice H."/>
            <person name="Copeland A."/>
            <person name="Cheng J.F."/>
            <person name="Chen F."/>
            <person name="Bruce D."/>
            <person name="Goodwin L."/>
            <person name="Pitluck S."/>
            <person name="Mavromatis K."/>
            <person name="Ovchinnikova G."/>
            <person name="Pati A."/>
            <person name="Chen A."/>
            <person name="Palaniappan K."/>
            <person name="Land M."/>
            <person name="Hauser L."/>
            <person name="Chang Y.J."/>
            <person name="Jeffries C.D."/>
            <person name="Chain P."/>
            <person name="Saunders E."/>
            <person name="Han C."/>
            <person name="Detter J.C."/>
            <person name="Brettin T."/>
            <person name="Rohde M."/>
            <person name="Goker M."/>
            <person name="Bristow J."/>
            <person name="Eisen J.A."/>
            <person name="Markowitz V."/>
            <person name="Hugenholtz P."/>
            <person name="Klenk H.P."/>
            <person name="Kyrpides N.C."/>
        </authorList>
    </citation>
    <scope>NUCLEOTIDE SEQUENCE [LARGE SCALE GENOMIC DNA]</scope>
    <source>
        <strain evidence="4">ATCC 25592 / DSM 43247 / BCRC 13721 / JCM 3198 / KCTC 3076 / NBRC 16047 / NCTC 10667</strain>
    </source>
</reference>
<gene>
    <name evidence="3" type="ordered locus">Gbro_3008</name>
</gene>
<feature type="compositionally biased region" description="Basic and acidic residues" evidence="1">
    <location>
        <begin position="224"/>
        <end position="233"/>
    </location>
</feature>
<name>D0LAS3_GORB4</name>
<feature type="region of interest" description="Disordered" evidence="1">
    <location>
        <begin position="78"/>
        <end position="263"/>
    </location>
</feature>
<accession>D0LAS3</accession>
<feature type="compositionally biased region" description="Low complexity" evidence="1">
    <location>
        <begin position="106"/>
        <end position="116"/>
    </location>
</feature>
<dbReference type="EMBL" id="CP001802">
    <property type="protein sequence ID" value="ACY22216.1"/>
    <property type="molecule type" value="Genomic_DNA"/>
</dbReference>
<keyword evidence="4" id="KW-1185">Reference proteome</keyword>
<protein>
    <submittedName>
        <fullName evidence="3">Uncharacterized protein</fullName>
    </submittedName>
</protein>
<dbReference type="eggNOG" id="ENOG50343II">
    <property type="taxonomic scope" value="Bacteria"/>
</dbReference>
<dbReference type="OrthoDB" id="4380815at2"/>
<dbReference type="STRING" id="526226.Gbro_3008"/>
<organism evidence="3 4">
    <name type="scientific">Gordonia bronchialis (strain ATCC 25592 / DSM 43247 / BCRC 13721 / JCM 3198 / KCTC 3076 / NBRC 16047 / NCTC 10667)</name>
    <name type="common">Rhodococcus bronchialis</name>
    <dbReference type="NCBI Taxonomy" id="526226"/>
    <lineage>
        <taxon>Bacteria</taxon>
        <taxon>Bacillati</taxon>
        <taxon>Actinomycetota</taxon>
        <taxon>Actinomycetes</taxon>
        <taxon>Mycobacteriales</taxon>
        <taxon>Gordoniaceae</taxon>
        <taxon>Gordonia</taxon>
    </lineage>
</organism>
<dbReference type="KEGG" id="gbr:Gbro_3008"/>
<dbReference type="RefSeq" id="WP_012834732.1">
    <property type="nucleotide sequence ID" value="NC_013441.1"/>
</dbReference>
<evidence type="ECO:0000256" key="1">
    <source>
        <dbReference type="SAM" id="MobiDB-lite"/>
    </source>
</evidence>
<evidence type="ECO:0000313" key="3">
    <source>
        <dbReference type="EMBL" id="ACY22216.1"/>
    </source>
</evidence>
<feature type="transmembrane region" description="Helical" evidence="2">
    <location>
        <begin position="26"/>
        <end position="47"/>
    </location>
</feature>
<evidence type="ECO:0000256" key="2">
    <source>
        <dbReference type="SAM" id="Phobius"/>
    </source>
</evidence>
<keyword evidence="2" id="KW-0812">Transmembrane</keyword>
<keyword evidence="2" id="KW-0472">Membrane</keyword>
<dbReference type="AlphaFoldDB" id="D0LAS3"/>